<evidence type="ECO:0000256" key="4">
    <source>
        <dbReference type="ARBA" id="ARBA00022989"/>
    </source>
</evidence>
<reference evidence="9" key="1">
    <citation type="journal article" date="2019" name="Int. J. Syst. Evol. Microbiol.">
        <title>The Global Catalogue of Microorganisms (GCM) 10K type strain sequencing project: providing services to taxonomists for standard genome sequencing and annotation.</title>
        <authorList>
            <consortium name="The Broad Institute Genomics Platform"/>
            <consortium name="The Broad Institute Genome Sequencing Center for Infectious Disease"/>
            <person name="Wu L."/>
            <person name="Ma J."/>
        </authorList>
    </citation>
    <scope>NUCLEOTIDE SEQUENCE [LARGE SCALE GENOMIC DNA]</scope>
    <source>
        <strain evidence="9">JCM 16545</strain>
    </source>
</reference>
<feature type="transmembrane region" description="Helical" evidence="7">
    <location>
        <begin position="41"/>
        <end position="61"/>
    </location>
</feature>
<sequence>MNIFLNIAENPFLQNAVIGAALIGFANGFFSGFVNLRRNALSVSALSHTMLPGIAVAILITQELTQANAFIGALFACLSVGLGSTVVSRNSRIHQDTALSIIYTTAFAIGIALLPHLPVATSIHDWLFGNIIHISEQDLNLVFVVSAITLVLSNLFMRPMLLTLFEPNVAAAQGVPTRCMQYLSFTLLICMLVTSLQAVGTILSVGLLVAPAAIMLLYTDRSSYIFWGGAIIGSITSVAGIFVAQLIDIQAGPAIIILLGTIFLLSFLLSPRHGVLKK</sequence>
<evidence type="ECO:0000256" key="7">
    <source>
        <dbReference type="SAM" id="Phobius"/>
    </source>
</evidence>
<dbReference type="EMBL" id="JBHUJC010000024">
    <property type="protein sequence ID" value="MFD2276418.1"/>
    <property type="molecule type" value="Genomic_DNA"/>
</dbReference>
<dbReference type="CDD" id="cd06550">
    <property type="entry name" value="TM_ABC_iron-siderophores_like"/>
    <property type="match status" value="1"/>
</dbReference>
<keyword evidence="9" id="KW-1185">Reference proteome</keyword>
<evidence type="ECO:0000256" key="3">
    <source>
        <dbReference type="ARBA" id="ARBA00022692"/>
    </source>
</evidence>
<comment type="caution">
    <text evidence="8">The sequence shown here is derived from an EMBL/GenBank/DDBJ whole genome shotgun (WGS) entry which is preliminary data.</text>
</comment>
<accession>A0ABW5E365</accession>
<feature type="transmembrane region" description="Helical" evidence="7">
    <location>
        <begin position="139"/>
        <end position="157"/>
    </location>
</feature>
<dbReference type="SUPFAM" id="SSF81345">
    <property type="entry name" value="ABC transporter involved in vitamin B12 uptake, BtuC"/>
    <property type="match status" value="1"/>
</dbReference>
<proteinExistence type="inferred from homology"/>
<evidence type="ECO:0000256" key="1">
    <source>
        <dbReference type="ARBA" id="ARBA00004141"/>
    </source>
</evidence>
<evidence type="ECO:0000256" key="5">
    <source>
        <dbReference type="ARBA" id="ARBA00023136"/>
    </source>
</evidence>
<feature type="transmembrane region" description="Helical" evidence="7">
    <location>
        <begin position="12"/>
        <end position="34"/>
    </location>
</feature>
<dbReference type="Proteomes" id="UP001597297">
    <property type="component" value="Unassembled WGS sequence"/>
</dbReference>
<evidence type="ECO:0000313" key="9">
    <source>
        <dbReference type="Proteomes" id="UP001597297"/>
    </source>
</evidence>
<evidence type="ECO:0000313" key="8">
    <source>
        <dbReference type="EMBL" id="MFD2276418.1"/>
    </source>
</evidence>
<dbReference type="RefSeq" id="WP_377094130.1">
    <property type="nucleotide sequence ID" value="NZ_JBHSJM010000001.1"/>
</dbReference>
<dbReference type="Pfam" id="PF00950">
    <property type="entry name" value="ABC-3"/>
    <property type="match status" value="1"/>
</dbReference>
<gene>
    <name evidence="8" type="ORF">ACFSQZ_08050</name>
</gene>
<feature type="transmembrane region" description="Helical" evidence="7">
    <location>
        <begin position="99"/>
        <end position="119"/>
    </location>
</feature>
<dbReference type="InterPro" id="IPR001626">
    <property type="entry name" value="ABC_TroCD"/>
</dbReference>
<feature type="transmembrane region" description="Helical" evidence="7">
    <location>
        <begin position="185"/>
        <end position="218"/>
    </location>
</feature>
<dbReference type="PANTHER" id="PTHR30477:SF0">
    <property type="entry name" value="METAL TRANSPORT SYSTEM MEMBRANE PROTEIN TM_0125-RELATED"/>
    <property type="match status" value="1"/>
</dbReference>
<dbReference type="PANTHER" id="PTHR30477">
    <property type="entry name" value="ABC-TRANSPORTER METAL-BINDING PROTEIN"/>
    <property type="match status" value="1"/>
</dbReference>
<evidence type="ECO:0000256" key="2">
    <source>
        <dbReference type="ARBA" id="ARBA00008034"/>
    </source>
</evidence>
<comment type="subcellular location">
    <subcellularLocation>
        <location evidence="6">Cell membrane</location>
        <topology evidence="6">Multi-pass membrane protein</topology>
    </subcellularLocation>
    <subcellularLocation>
        <location evidence="1">Membrane</location>
        <topology evidence="1">Multi-pass membrane protein</topology>
    </subcellularLocation>
</comment>
<comment type="similarity">
    <text evidence="2 6">Belongs to the ABC-3 integral membrane protein family.</text>
</comment>
<name>A0ABW5E365_9BACT</name>
<keyword evidence="3 6" id="KW-0812">Transmembrane</keyword>
<feature type="transmembrane region" description="Helical" evidence="7">
    <location>
        <begin position="251"/>
        <end position="269"/>
    </location>
</feature>
<keyword evidence="4 7" id="KW-1133">Transmembrane helix</keyword>
<dbReference type="InterPro" id="IPR037294">
    <property type="entry name" value="ABC_BtuC-like"/>
</dbReference>
<evidence type="ECO:0000256" key="6">
    <source>
        <dbReference type="RuleBase" id="RU003943"/>
    </source>
</evidence>
<organism evidence="8 9">
    <name type="scientific">Rubritalea spongiae</name>
    <dbReference type="NCBI Taxonomy" id="430797"/>
    <lineage>
        <taxon>Bacteria</taxon>
        <taxon>Pseudomonadati</taxon>
        <taxon>Verrucomicrobiota</taxon>
        <taxon>Verrucomicrobiia</taxon>
        <taxon>Verrucomicrobiales</taxon>
        <taxon>Rubritaleaceae</taxon>
        <taxon>Rubritalea</taxon>
    </lineage>
</organism>
<dbReference type="Gene3D" id="1.10.3470.10">
    <property type="entry name" value="ABC transporter involved in vitamin B12 uptake, BtuC"/>
    <property type="match status" value="1"/>
</dbReference>
<feature type="transmembrane region" description="Helical" evidence="7">
    <location>
        <begin position="224"/>
        <end position="244"/>
    </location>
</feature>
<keyword evidence="5 7" id="KW-0472">Membrane</keyword>
<feature type="transmembrane region" description="Helical" evidence="7">
    <location>
        <begin position="67"/>
        <end position="87"/>
    </location>
</feature>
<keyword evidence="6" id="KW-0813">Transport</keyword>
<protein>
    <submittedName>
        <fullName evidence="8">Metal ABC transporter permease</fullName>
    </submittedName>
</protein>